<keyword evidence="8 13" id="KW-0443">Lipid metabolism</keyword>
<dbReference type="InterPro" id="IPR012799">
    <property type="entry name" value="FadB"/>
</dbReference>
<feature type="domain" description="3-hydroxyacyl-CoA dehydrogenase C-terminal" evidence="14">
    <location>
        <begin position="628"/>
        <end position="689"/>
    </location>
</feature>
<keyword evidence="7 13" id="KW-0520">NAD</keyword>
<evidence type="ECO:0000256" key="5">
    <source>
        <dbReference type="ARBA" id="ARBA00022963"/>
    </source>
</evidence>
<dbReference type="InterPro" id="IPR050136">
    <property type="entry name" value="FA_oxidation_alpha_subunit"/>
</dbReference>
<dbReference type="Gene3D" id="3.90.226.10">
    <property type="entry name" value="2-enoyl-CoA Hydratase, Chain A, domain 1"/>
    <property type="match status" value="1"/>
</dbReference>
<dbReference type="GO" id="GO:0036125">
    <property type="term" value="C:fatty acid beta-oxidation multienzyme complex"/>
    <property type="evidence" value="ECO:0007669"/>
    <property type="project" value="InterPro"/>
</dbReference>
<feature type="domain" description="3-hydroxyacyl-CoA dehydrogenase NAD binding" evidence="15">
    <location>
        <begin position="317"/>
        <end position="494"/>
    </location>
</feature>
<evidence type="ECO:0000256" key="11">
    <source>
        <dbReference type="ARBA" id="ARBA00023268"/>
    </source>
</evidence>
<evidence type="ECO:0000256" key="12">
    <source>
        <dbReference type="ARBA" id="ARBA00049556"/>
    </source>
</evidence>
<feature type="binding site" evidence="13">
    <location>
        <position position="661"/>
    </location>
    <ligand>
        <name>substrate</name>
    </ligand>
</feature>
<feature type="binding site" evidence="13">
    <location>
        <begin position="400"/>
        <end position="402"/>
    </location>
    <ligand>
        <name>NAD(+)</name>
        <dbReference type="ChEBI" id="CHEBI:57540"/>
    </ligand>
</feature>
<keyword evidence="10 13" id="KW-0456">Lyase</keyword>
<dbReference type="Gene3D" id="3.40.50.720">
    <property type="entry name" value="NAD(P)-binding Rossmann-like Domain"/>
    <property type="match status" value="1"/>
</dbReference>
<comment type="similarity">
    <text evidence="2">In the central section; belongs to the 3-hydroxyacyl-CoA dehydrogenase family.</text>
</comment>
<feature type="region of interest" description="Enoyl-CoA hydratase/isomerase" evidence="13">
    <location>
        <begin position="1"/>
        <end position="189"/>
    </location>
</feature>
<dbReference type="Proteomes" id="UP001164748">
    <property type="component" value="Chromosome"/>
</dbReference>
<evidence type="ECO:0000256" key="9">
    <source>
        <dbReference type="ARBA" id="ARBA00023235"/>
    </source>
</evidence>
<feature type="region of interest" description="3-hydroxyacyl-CoA dehydrogenase" evidence="13">
    <location>
        <begin position="311"/>
        <end position="726"/>
    </location>
</feature>
<comment type="catalytic activity">
    <reaction evidence="13">
        <text>a (3Z)-enoyl-CoA = a 4-saturated (2E)-enoyl-CoA</text>
        <dbReference type="Rhea" id="RHEA:45900"/>
        <dbReference type="ChEBI" id="CHEBI:85097"/>
        <dbReference type="ChEBI" id="CHEBI:85489"/>
        <dbReference type="EC" id="5.3.3.8"/>
    </reaction>
</comment>
<dbReference type="SUPFAM" id="SSF51735">
    <property type="entry name" value="NAD(P)-binding Rossmann-fold domains"/>
    <property type="match status" value="1"/>
</dbReference>
<evidence type="ECO:0000313" key="16">
    <source>
        <dbReference type="EMBL" id="WBA08671.1"/>
    </source>
</evidence>
<dbReference type="GO" id="GO:0006635">
    <property type="term" value="P:fatty acid beta-oxidation"/>
    <property type="evidence" value="ECO:0007669"/>
    <property type="project" value="UniProtKB-UniRule"/>
</dbReference>
<organism evidence="16 17">
    <name type="scientific">Salinivibrio kushneri</name>
    <dbReference type="NCBI Taxonomy" id="1908198"/>
    <lineage>
        <taxon>Bacteria</taxon>
        <taxon>Pseudomonadati</taxon>
        <taxon>Pseudomonadota</taxon>
        <taxon>Gammaproteobacteria</taxon>
        <taxon>Vibrionales</taxon>
        <taxon>Vibrionaceae</taxon>
        <taxon>Salinivibrio</taxon>
    </lineage>
</organism>
<dbReference type="CDD" id="cd06558">
    <property type="entry name" value="crotonase-like"/>
    <property type="match status" value="1"/>
</dbReference>
<sequence>MIYQGDNLSVRALDNGIAELTLDSQGSVNKLDLATLESLDQALDALSGRDDIKGLLLTSAKSAFIVGADITEFLGLFAKPDQELSDWVSRANAIFNRLEDLPYPTLSAINGHALGGGCECILATDLRVAGKDARIGLPETKLGIMPGFGGTVRLPRLIGADTAMEIITAGKDKRASAALKEGLVDAVVENDNLRDAAIRMLSQAIDEKIDWQSRRQQKKQPLGLNRTEAAMSFTMAKGMVAQVAGKHYPAPMTAVTAIEEAAGMTRDEALKVENRYFVKLAKTDVAQALVGIFLNDQVIKGNAKQAAKQGKDTQRGAVLGAGIMGGGIAYQSALKGVPVMMKDIAQASLDLGMKEATKLLNKQLERGRVDGFKMGQVLSSITPSLHYAGIEQSDVIVEAVVENPKVKTSVLKEVEALVSDDTVIASNTSTIPINTLAESLSRPENFCGMHFFNPVHRMPLVEVIRGEKTSDETIARVVAYAAKMGKSPVVVNDCPGFFVNRVLFPYFHAFSLLLRDGVDFQRIDKIMEKQFGWPMGPAYLLDVVGIDTAHHAQAVMAEGFPDRMSKSGRDAIDVMFEAERFGQKNGKGFYRYTTDKKGKPKKEADEAVPALLAPVIEGGQAELSDEDIIARMMVPMINEVARCLEENIIASPAEADIALVYGIGFPPFRGGAFRYVDTLGVDNYVAMADKFSDLGALYHVPTDMKRRAGDKQAYFDVTPVNAPQSA</sequence>
<feature type="binding site" evidence="13">
    <location>
        <position position="429"/>
    </location>
    <ligand>
        <name>NAD(+)</name>
        <dbReference type="ChEBI" id="CHEBI:57540"/>
    </ligand>
</feature>
<dbReference type="FunFam" id="3.40.50.720:FF:000009">
    <property type="entry name" value="Fatty oxidation complex, alpha subunit"/>
    <property type="match status" value="1"/>
</dbReference>
<evidence type="ECO:0000256" key="13">
    <source>
        <dbReference type="HAMAP-Rule" id="MF_01621"/>
    </source>
</evidence>
<comment type="catalytic activity">
    <reaction evidence="12 13">
        <text>a (3S)-3-hydroxyacyl-CoA + NAD(+) = a 3-oxoacyl-CoA + NADH + H(+)</text>
        <dbReference type="Rhea" id="RHEA:22432"/>
        <dbReference type="ChEBI" id="CHEBI:15378"/>
        <dbReference type="ChEBI" id="CHEBI:57318"/>
        <dbReference type="ChEBI" id="CHEBI:57540"/>
        <dbReference type="ChEBI" id="CHEBI:57945"/>
        <dbReference type="ChEBI" id="CHEBI:90726"/>
        <dbReference type="EC" id="1.1.1.35"/>
    </reaction>
</comment>
<evidence type="ECO:0000313" key="17">
    <source>
        <dbReference type="Proteomes" id="UP001164748"/>
    </source>
</evidence>
<dbReference type="GO" id="GO:0008692">
    <property type="term" value="F:3-hydroxybutyryl-CoA epimerase activity"/>
    <property type="evidence" value="ECO:0007669"/>
    <property type="project" value="UniProtKB-UniRule"/>
</dbReference>
<keyword evidence="9 13" id="KW-0413">Isomerase</keyword>
<comment type="catalytic activity">
    <reaction evidence="13">
        <text>(3S)-3-hydroxybutanoyl-CoA = (3R)-3-hydroxybutanoyl-CoA</text>
        <dbReference type="Rhea" id="RHEA:21760"/>
        <dbReference type="ChEBI" id="CHEBI:57315"/>
        <dbReference type="ChEBI" id="CHEBI:57316"/>
        <dbReference type="EC" id="5.1.2.3"/>
    </reaction>
</comment>
<evidence type="ECO:0000256" key="10">
    <source>
        <dbReference type="ARBA" id="ARBA00023239"/>
    </source>
</evidence>
<comment type="catalytic activity">
    <reaction evidence="13">
        <text>a 4-saturated-(3S)-3-hydroxyacyl-CoA = a (3E)-enoyl-CoA + H2O</text>
        <dbReference type="Rhea" id="RHEA:20724"/>
        <dbReference type="ChEBI" id="CHEBI:15377"/>
        <dbReference type="ChEBI" id="CHEBI:58521"/>
        <dbReference type="ChEBI" id="CHEBI:137480"/>
        <dbReference type="EC" id="4.2.1.17"/>
    </reaction>
</comment>
<keyword evidence="4 13" id="KW-0276">Fatty acid metabolism</keyword>
<comment type="similarity">
    <text evidence="13">In the C-terminal section; belongs to the 3-hydroxyacyl-CoA dehydrogenase family.</text>
</comment>
<dbReference type="GO" id="GO:0070403">
    <property type="term" value="F:NAD+ binding"/>
    <property type="evidence" value="ECO:0007669"/>
    <property type="project" value="InterPro"/>
</dbReference>
<dbReference type="EC" id="5.1.2.3" evidence="13"/>
<comment type="pathway">
    <text evidence="1 13">Lipid metabolism; fatty acid beta-oxidation.</text>
</comment>
<evidence type="ECO:0000256" key="6">
    <source>
        <dbReference type="ARBA" id="ARBA00023002"/>
    </source>
</evidence>
<reference evidence="16" key="1">
    <citation type="submission" date="2022-09" db="EMBL/GenBank/DDBJ databases">
        <authorList>
            <person name="Li Z.-J."/>
        </authorList>
    </citation>
    <scope>NUCLEOTIDE SEQUENCE</scope>
    <source>
        <strain evidence="16">TGB11</strain>
    </source>
</reference>
<dbReference type="SUPFAM" id="SSF48179">
    <property type="entry name" value="6-phosphogluconate dehydrogenase C-terminal domain-like"/>
    <property type="match status" value="2"/>
</dbReference>
<dbReference type="PANTHER" id="PTHR43612">
    <property type="entry name" value="TRIFUNCTIONAL ENZYME SUBUNIT ALPHA"/>
    <property type="match status" value="1"/>
</dbReference>
<evidence type="ECO:0000256" key="4">
    <source>
        <dbReference type="ARBA" id="ARBA00022832"/>
    </source>
</evidence>
<evidence type="ECO:0000259" key="14">
    <source>
        <dbReference type="Pfam" id="PF00725"/>
    </source>
</evidence>
<comment type="subunit">
    <text evidence="13">Heterotetramer of two alpha chains (FadB) and two beta chains (FadA).</text>
</comment>
<dbReference type="PANTHER" id="PTHR43612:SF3">
    <property type="entry name" value="TRIFUNCTIONAL ENZYME SUBUNIT ALPHA, MITOCHONDRIAL"/>
    <property type="match status" value="1"/>
</dbReference>
<dbReference type="SUPFAM" id="SSF52096">
    <property type="entry name" value="ClpP/crotonase"/>
    <property type="match status" value="1"/>
</dbReference>
<dbReference type="PROSITE" id="PS00067">
    <property type="entry name" value="3HCDH"/>
    <property type="match status" value="1"/>
</dbReference>
<feature type="active site" description="For 3-hydroxyacyl-CoA dehydrogenase activity" evidence="13">
    <location>
        <position position="450"/>
    </location>
</feature>
<feature type="site" description="Important for catalytic activity" evidence="13">
    <location>
        <position position="139"/>
    </location>
</feature>
<keyword evidence="5 13" id="KW-0442">Lipid degradation</keyword>
<comment type="catalytic activity">
    <reaction evidence="13">
        <text>a (3E)-enoyl-CoA = a 4-saturated (2E)-enoyl-CoA</text>
        <dbReference type="Rhea" id="RHEA:45228"/>
        <dbReference type="ChEBI" id="CHEBI:58521"/>
        <dbReference type="ChEBI" id="CHEBI:85097"/>
        <dbReference type="EC" id="5.3.3.8"/>
    </reaction>
</comment>
<comment type="similarity">
    <text evidence="3 13">In the N-terminal section; belongs to the enoyl-CoA hydratase/isomerase family.</text>
</comment>
<dbReference type="EMBL" id="CP114588">
    <property type="protein sequence ID" value="WBA08671.1"/>
    <property type="molecule type" value="Genomic_DNA"/>
</dbReference>
<dbReference type="InterPro" id="IPR018376">
    <property type="entry name" value="Enoyl-CoA_hyd/isom_CS"/>
</dbReference>
<dbReference type="EC" id="1.1.1.35" evidence="13"/>
<gene>
    <name evidence="13 16" type="primary">fadB</name>
    <name evidence="16" type="ORF">N8M53_00075</name>
</gene>
<feature type="site" description="Important for catalytic activity" evidence="13">
    <location>
        <position position="119"/>
    </location>
</feature>
<keyword evidence="11 13" id="KW-0511">Multifunctional enzyme</keyword>
<dbReference type="PROSITE" id="PS00166">
    <property type="entry name" value="ENOYL_COA_HYDRATASE"/>
    <property type="match status" value="1"/>
</dbReference>
<feature type="binding site" evidence="13">
    <location>
        <position position="500"/>
    </location>
    <ligand>
        <name>substrate</name>
    </ligand>
</feature>
<feature type="binding site" evidence="13">
    <location>
        <position position="324"/>
    </location>
    <ligand>
        <name>NAD(+)</name>
        <dbReference type="ChEBI" id="CHEBI:57540"/>
    </ligand>
</feature>
<dbReference type="EC" id="5.3.3.8" evidence="13"/>
<feature type="binding site" evidence="13">
    <location>
        <position position="453"/>
    </location>
    <ligand>
        <name>NAD(+)</name>
        <dbReference type="ChEBI" id="CHEBI:57540"/>
    </ligand>
</feature>
<dbReference type="GO" id="GO:0016509">
    <property type="term" value="F:long-chain (3S)-3-hydroxyacyl-CoA dehydrogenase (NAD+) activity"/>
    <property type="evidence" value="ECO:0007669"/>
    <property type="project" value="TreeGrafter"/>
</dbReference>
<feature type="binding site" evidence="13">
    <location>
        <position position="343"/>
    </location>
    <ligand>
        <name>NAD(+)</name>
        <dbReference type="ChEBI" id="CHEBI:57540"/>
    </ligand>
</feature>
<evidence type="ECO:0000256" key="7">
    <source>
        <dbReference type="ARBA" id="ARBA00023027"/>
    </source>
</evidence>
<dbReference type="NCBIfam" id="TIGR02437">
    <property type="entry name" value="FadB"/>
    <property type="match status" value="1"/>
</dbReference>
<dbReference type="NCBIfam" id="NF008727">
    <property type="entry name" value="PRK11730.1"/>
    <property type="match status" value="1"/>
</dbReference>
<feature type="binding site" evidence="13">
    <location>
        <position position="407"/>
    </location>
    <ligand>
        <name>NAD(+)</name>
        <dbReference type="ChEBI" id="CHEBI:57540"/>
    </ligand>
</feature>
<dbReference type="RefSeq" id="WP_269579058.1">
    <property type="nucleotide sequence ID" value="NZ_CP114588.1"/>
</dbReference>
<comment type="catalytic activity">
    <reaction evidence="13">
        <text>a (3S)-3-hydroxyacyl-CoA = a (2E)-enoyl-CoA + H2O</text>
        <dbReference type="Rhea" id="RHEA:16105"/>
        <dbReference type="ChEBI" id="CHEBI:15377"/>
        <dbReference type="ChEBI" id="CHEBI:57318"/>
        <dbReference type="ChEBI" id="CHEBI:58856"/>
        <dbReference type="EC" id="4.2.1.17"/>
    </reaction>
</comment>
<feature type="binding site" evidence="13">
    <location>
        <position position="296"/>
    </location>
    <ligand>
        <name>substrate</name>
    </ligand>
</feature>
<evidence type="ECO:0000256" key="8">
    <source>
        <dbReference type="ARBA" id="ARBA00023098"/>
    </source>
</evidence>
<dbReference type="InterPro" id="IPR001753">
    <property type="entry name" value="Enoyl-CoA_hydra/iso"/>
</dbReference>
<name>A0AA47KKM8_9GAMM</name>
<evidence type="ECO:0000256" key="2">
    <source>
        <dbReference type="ARBA" id="ARBA00007005"/>
    </source>
</evidence>
<dbReference type="InterPro" id="IPR036291">
    <property type="entry name" value="NAD(P)-bd_dom_sf"/>
</dbReference>
<dbReference type="AlphaFoldDB" id="A0AA47KKM8"/>
<dbReference type="EC" id="4.2.1.17" evidence="13"/>
<dbReference type="InterPro" id="IPR006180">
    <property type="entry name" value="3-OHacyl-CoA_DH_CS"/>
</dbReference>
<dbReference type="Pfam" id="PF00725">
    <property type="entry name" value="3HCDH"/>
    <property type="match status" value="2"/>
</dbReference>
<feature type="domain" description="3-hydroxyacyl-CoA dehydrogenase C-terminal" evidence="14">
    <location>
        <begin position="496"/>
        <end position="592"/>
    </location>
</feature>
<dbReference type="InterPro" id="IPR006108">
    <property type="entry name" value="3HC_DH_C"/>
</dbReference>
<proteinExistence type="inferred from homology"/>
<keyword evidence="6 13" id="KW-0560">Oxidoreductase</keyword>
<dbReference type="GO" id="GO:0004300">
    <property type="term" value="F:enoyl-CoA hydratase activity"/>
    <property type="evidence" value="ECO:0007669"/>
    <property type="project" value="UniProtKB-UniRule"/>
</dbReference>
<evidence type="ECO:0000256" key="1">
    <source>
        <dbReference type="ARBA" id="ARBA00005005"/>
    </source>
</evidence>
<dbReference type="Gene3D" id="1.10.1040.50">
    <property type="match status" value="1"/>
</dbReference>
<dbReference type="Pfam" id="PF02737">
    <property type="entry name" value="3HCDH_N"/>
    <property type="match status" value="1"/>
</dbReference>
<dbReference type="InterPro" id="IPR008927">
    <property type="entry name" value="6-PGluconate_DH-like_C_sf"/>
</dbReference>
<evidence type="ECO:0000259" key="15">
    <source>
        <dbReference type="Pfam" id="PF02737"/>
    </source>
</evidence>
<protein>
    <recommendedName>
        <fullName evidence="13">Fatty acid oxidation complex subunit alpha</fullName>
    </recommendedName>
    <domain>
        <recommendedName>
            <fullName evidence="13">Enoyl-CoA hydratase/Delta(3)-cis-Delta(2)-trans-enoyl-CoA isomerase/3-hydroxybutyryl-CoA epimerase</fullName>
            <ecNumber evidence="13">4.2.1.17</ecNumber>
            <ecNumber evidence="13">5.1.2.3</ecNumber>
            <ecNumber evidence="13">5.3.3.8</ecNumber>
        </recommendedName>
    </domain>
    <domain>
        <recommendedName>
            <fullName evidence="13">3-hydroxyacyl-CoA dehydrogenase</fullName>
            <ecNumber evidence="13">1.1.1.35</ecNumber>
        </recommendedName>
    </domain>
</protein>
<comment type="function">
    <text evidence="13">Involved in the aerobic and anaerobic degradation of long-chain fatty acids via beta-oxidation cycle. Catalyzes the formation of 3-oxoacyl-CoA from enoyl-CoA via L-3-hydroxyacyl-CoA. It can also use D-3-hydroxyacyl-CoA and cis-3-enoyl-CoA as substrate.</text>
</comment>
<dbReference type="Pfam" id="PF00378">
    <property type="entry name" value="ECH_1"/>
    <property type="match status" value="1"/>
</dbReference>
<dbReference type="FunFam" id="1.10.1040.50:FF:000001">
    <property type="entry name" value="Fatty acid oxidation complex subunit alpha"/>
    <property type="match status" value="1"/>
</dbReference>
<dbReference type="InterPro" id="IPR029045">
    <property type="entry name" value="ClpP/crotonase-like_dom_sf"/>
</dbReference>
<dbReference type="InterPro" id="IPR006176">
    <property type="entry name" value="3-OHacyl-CoA_DH_NAD-bd"/>
</dbReference>
<dbReference type="HAMAP" id="MF_01621">
    <property type="entry name" value="FadB"/>
    <property type="match status" value="1"/>
</dbReference>
<accession>A0AA47KKM8</accession>
<evidence type="ECO:0000256" key="3">
    <source>
        <dbReference type="ARBA" id="ARBA00008750"/>
    </source>
</evidence>
<dbReference type="GO" id="GO:0004165">
    <property type="term" value="F:delta(3)-delta(2)-enoyl-CoA isomerase activity"/>
    <property type="evidence" value="ECO:0007669"/>
    <property type="project" value="UniProtKB-UniRule"/>
</dbReference>